<dbReference type="OrthoDB" id="63962at2"/>
<name>A0A6N7L5L9_9ACTN</name>
<dbReference type="EMBL" id="WBOF01000004">
    <property type="protein sequence ID" value="MQS17303.1"/>
    <property type="molecule type" value="Genomic_DNA"/>
</dbReference>
<protein>
    <submittedName>
        <fullName evidence="1">Uncharacterized protein</fullName>
    </submittedName>
</protein>
<organism evidence="1 2">
    <name type="scientific">Streptomyces kaniharaensis</name>
    <dbReference type="NCBI Taxonomy" id="212423"/>
    <lineage>
        <taxon>Bacteria</taxon>
        <taxon>Bacillati</taxon>
        <taxon>Actinomycetota</taxon>
        <taxon>Actinomycetes</taxon>
        <taxon>Kitasatosporales</taxon>
        <taxon>Streptomycetaceae</taxon>
        <taxon>Streptomyces</taxon>
    </lineage>
</organism>
<proteinExistence type="predicted"/>
<dbReference type="RefSeq" id="WP_153469941.1">
    <property type="nucleotide sequence ID" value="NZ_WBOF01000004.1"/>
</dbReference>
<dbReference type="AlphaFoldDB" id="A0A6N7L5L9"/>
<reference evidence="1 2" key="1">
    <citation type="submission" date="2019-09" db="EMBL/GenBank/DDBJ databases">
        <title>Genome Sequences of Streptomyces kaniharaensis ATCC 21070.</title>
        <authorList>
            <person name="Zhu W."/>
            <person name="De Crecy-Lagard V."/>
            <person name="Richards N.G."/>
        </authorList>
    </citation>
    <scope>NUCLEOTIDE SEQUENCE [LARGE SCALE GENOMIC DNA]</scope>
    <source>
        <strain evidence="1 2">SF-557</strain>
    </source>
</reference>
<evidence type="ECO:0000313" key="1">
    <source>
        <dbReference type="EMBL" id="MQS17303.1"/>
    </source>
</evidence>
<sequence length="140" mass="15617">MPIEAASESLQLELRTRLWEPTAADIECASWLQAELRRAFETGITGPEPVSRSMYVSSRREFWKPTRSPDFSRVMAGVIAVLSDEFLLARAAESTLEALAELAQEVAVCQPPPPVPVPWWKRITAAGLSRLRRGPKADDR</sequence>
<gene>
    <name evidence="1" type="ORF">F7Q99_35275</name>
</gene>
<accession>A0A6N7L5L9</accession>
<evidence type="ECO:0000313" key="2">
    <source>
        <dbReference type="Proteomes" id="UP000450000"/>
    </source>
</evidence>
<comment type="caution">
    <text evidence="1">The sequence shown here is derived from an EMBL/GenBank/DDBJ whole genome shotgun (WGS) entry which is preliminary data.</text>
</comment>
<keyword evidence="2" id="KW-1185">Reference proteome</keyword>
<dbReference type="Proteomes" id="UP000450000">
    <property type="component" value="Unassembled WGS sequence"/>
</dbReference>